<dbReference type="Proteomes" id="UP001432322">
    <property type="component" value="Unassembled WGS sequence"/>
</dbReference>
<name>A0AAV5VMW1_9BILA</name>
<feature type="region of interest" description="Disordered" evidence="1">
    <location>
        <begin position="92"/>
        <end position="120"/>
    </location>
</feature>
<dbReference type="AlphaFoldDB" id="A0AAV5VMW1"/>
<evidence type="ECO:0000313" key="2">
    <source>
        <dbReference type="EMBL" id="GMT20869.1"/>
    </source>
</evidence>
<gene>
    <name evidence="2" type="ORF">PFISCL1PPCAC_12166</name>
</gene>
<comment type="caution">
    <text evidence="2">The sequence shown here is derived from an EMBL/GenBank/DDBJ whole genome shotgun (WGS) entry which is preliminary data.</text>
</comment>
<feature type="compositionally biased region" description="Pro residues" evidence="1">
    <location>
        <begin position="96"/>
        <end position="109"/>
    </location>
</feature>
<accession>A0AAV5VMW1</accession>
<reference evidence="2" key="1">
    <citation type="submission" date="2023-10" db="EMBL/GenBank/DDBJ databases">
        <title>Genome assembly of Pristionchus species.</title>
        <authorList>
            <person name="Yoshida K."/>
            <person name="Sommer R.J."/>
        </authorList>
    </citation>
    <scope>NUCLEOTIDE SEQUENCE</scope>
    <source>
        <strain evidence="2">RS5133</strain>
    </source>
</reference>
<keyword evidence="3" id="KW-1185">Reference proteome</keyword>
<dbReference type="EMBL" id="BTSY01000003">
    <property type="protein sequence ID" value="GMT20869.1"/>
    <property type="molecule type" value="Genomic_DNA"/>
</dbReference>
<evidence type="ECO:0000256" key="1">
    <source>
        <dbReference type="SAM" id="MobiDB-lite"/>
    </source>
</evidence>
<feature type="non-terminal residue" evidence="2">
    <location>
        <position position="120"/>
    </location>
</feature>
<feature type="compositionally biased region" description="Low complexity" evidence="1">
    <location>
        <begin position="110"/>
        <end position="120"/>
    </location>
</feature>
<proteinExistence type="predicted"/>
<protein>
    <submittedName>
        <fullName evidence="2">Uncharacterized protein</fullName>
    </submittedName>
</protein>
<evidence type="ECO:0000313" key="3">
    <source>
        <dbReference type="Proteomes" id="UP001432322"/>
    </source>
</evidence>
<sequence length="120" mass="12829">QTLLSSVTSATGAWKHLELDLPSSSVDLRLHVTEKGDAWQKESLIEGAVPLADFLAAAKQDLSVAIRTPLSQRRLYANQRVSLLVHFRILPERASPSPPTLPLCSPPSSPIRSAAAAAPA</sequence>
<feature type="non-terminal residue" evidence="2">
    <location>
        <position position="1"/>
    </location>
</feature>
<organism evidence="2 3">
    <name type="scientific">Pristionchus fissidentatus</name>
    <dbReference type="NCBI Taxonomy" id="1538716"/>
    <lineage>
        <taxon>Eukaryota</taxon>
        <taxon>Metazoa</taxon>
        <taxon>Ecdysozoa</taxon>
        <taxon>Nematoda</taxon>
        <taxon>Chromadorea</taxon>
        <taxon>Rhabditida</taxon>
        <taxon>Rhabditina</taxon>
        <taxon>Diplogasteromorpha</taxon>
        <taxon>Diplogasteroidea</taxon>
        <taxon>Neodiplogasteridae</taxon>
        <taxon>Pristionchus</taxon>
    </lineage>
</organism>